<name>A0A8J2IQQ6_FUSEQ</name>
<dbReference type="Proteomes" id="UP000693738">
    <property type="component" value="Unassembled WGS sequence"/>
</dbReference>
<reference evidence="1" key="1">
    <citation type="submission" date="2021-05" db="EMBL/GenBank/DDBJ databases">
        <authorList>
            <person name="Khan N."/>
        </authorList>
    </citation>
    <scope>NUCLEOTIDE SEQUENCE</scope>
</reference>
<accession>A0A8J2IQQ6</accession>
<dbReference type="EMBL" id="CAJSTJ010000145">
    <property type="protein sequence ID" value="CAG7561990.1"/>
    <property type="molecule type" value="Genomic_DNA"/>
</dbReference>
<comment type="caution">
    <text evidence="1">The sequence shown here is derived from an EMBL/GenBank/DDBJ whole genome shotgun (WGS) entry which is preliminary data.</text>
</comment>
<evidence type="ECO:0000313" key="2">
    <source>
        <dbReference type="Proteomes" id="UP000693738"/>
    </source>
</evidence>
<gene>
    <name evidence="1" type="ORF">FEQUK3_LOCUS7727</name>
</gene>
<organism evidence="1 2">
    <name type="scientific">Fusarium equiseti</name>
    <name type="common">Fusarium scirpi</name>
    <dbReference type="NCBI Taxonomy" id="61235"/>
    <lineage>
        <taxon>Eukaryota</taxon>
        <taxon>Fungi</taxon>
        <taxon>Dikarya</taxon>
        <taxon>Ascomycota</taxon>
        <taxon>Pezizomycotina</taxon>
        <taxon>Sordariomycetes</taxon>
        <taxon>Hypocreomycetidae</taxon>
        <taxon>Hypocreales</taxon>
        <taxon>Nectriaceae</taxon>
        <taxon>Fusarium</taxon>
        <taxon>Fusarium incarnatum-equiseti species complex</taxon>
    </lineage>
</organism>
<dbReference type="AlphaFoldDB" id="A0A8J2IQQ6"/>
<proteinExistence type="predicted"/>
<sequence length="712" mass="80069">MSGGFSSRAGTIAGFDIALSISEEAVNAQLLKLYNTRIEKDEPLPPPTEIERFGPLPPSEHLINHRMSVHFRNEKQSAKQGKPVSRLDGIDGYIQCPRLRFRPPVDTPDQSDALRKYREASVEITFIKDEQGNDSVLKYFDPESPGDLEDLTLTGKTMSWAVNVAQENVGNMLQDLIEGSEAVNPATKKLRNYVDHRVFTVAAIYCLFDKQLVQQSFALVDENRNVIESPAEVEMRKMLALYYTQMQGVVNKTHARIPDFPFSLGYSISQEIAKLEDVSPETAAAMSKNKPYFVPKQFALTVTPGDGLEQRYLTTSGTLNFCMLTHRNSTSDEAVKIDPSDFNAGIIRRNFFDITKTLGKTKDSQGMTQGHDGIMAFSKELVLEKWLPELMEGFYIDPDSAYGKSLSDNLWRPTESPHIYRVRDGDTTHSLKNGYGIYRPWCMDFMRCRKENPYDEGLFIVGQSFADAVLLLGDVTINATVSSELQNISTIQEGLDHARCMYLDLDIKNTMTYAHVTKGLNTLLSKHQYTTDWWNGERKRGISLVDKQLNDKWYNGRTVEVTIKSLVRVAIYSGAAGKWDIDVNEAMSKNLFKADETLNWEYLDPEKYKARNNSTGSDSYGNFCSFERHHSYEAHGSSRIDKEFLDGLKGWSVPTASVMRQSIKKLADGLAFCVVMPAGDVFSFAGLDIDESGQLYAQVDYSNEGGIQLRTG</sequence>
<evidence type="ECO:0000313" key="1">
    <source>
        <dbReference type="EMBL" id="CAG7561990.1"/>
    </source>
</evidence>
<protein>
    <submittedName>
        <fullName evidence="1">Uncharacterized protein</fullName>
    </submittedName>
</protein>